<evidence type="ECO:0000256" key="1">
    <source>
        <dbReference type="ARBA" id="ARBA00006479"/>
    </source>
</evidence>
<reference evidence="2 3" key="1">
    <citation type="submission" date="2020-08" db="EMBL/GenBank/DDBJ databases">
        <title>Genomic Encyclopedia of Type Strains, Phase IV (KMG-IV): sequencing the most valuable type-strain genomes for metagenomic binning, comparative biology and taxonomic classification.</title>
        <authorList>
            <person name="Goeker M."/>
        </authorList>
    </citation>
    <scope>NUCLEOTIDE SEQUENCE [LARGE SCALE GENOMIC DNA]</scope>
    <source>
        <strain evidence="2 3">DSM 23562</strain>
    </source>
</reference>
<dbReference type="PANTHER" id="PTHR18964:SF146">
    <property type="entry name" value="POLYPHOSPHATE GLUCOKINASE"/>
    <property type="match status" value="1"/>
</dbReference>
<dbReference type="Pfam" id="PF00480">
    <property type="entry name" value="ROK"/>
    <property type="match status" value="1"/>
</dbReference>
<dbReference type="InterPro" id="IPR043129">
    <property type="entry name" value="ATPase_NBD"/>
</dbReference>
<sequence>MARRAAATTAPAKPTVILGIDIGGTGIKGAPVDITTGELIGERFRLETPQPATPEAVVATVAEVVKHFDWHGPIGVGFPAVVKYGTVSTAANIDKSWIGKDAAGMIAEATGCSPVAIGNDADVAGLAEATFGEGKGKGGLIFLCTLGTGIGTALILDGKLIPNTELGHIELKGMDAETYAAESIREKEDLSWEKWAKRVNRYLTAIENLFWPDLIIVGGGVSKKAEKFFPLLSLRTPVVPAALQNEAGIVGAALWAAARL</sequence>
<protein>
    <submittedName>
        <fullName evidence="2">Polyphosphate glucokinase</fullName>
        <ecNumber evidence="2">2.7.1.63</ecNumber>
    </submittedName>
</protein>
<dbReference type="RefSeq" id="WP_184204084.1">
    <property type="nucleotide sequence ID" value="NZ_JACHGW010000011.1"/>
</dbReference>
<dbReference type="PANTHER" id="PTHR18964">
    <property type="entry name" value="ROK (REPRESSOR, ORF, KINASE) FAMILY"/>
    <property type="match status" value="1"/>
</dbReference>
<dbReference type="SUPFAM" id="SSF53067">
    <property type="entry name" value="Actin-like ATPase domain"/>
    <property type="match status" value="1"/>
</dbReference>
<gene>
    <name evidence="2" type="ORF">HNQ39_005846</name>
</gene>
<dbReference type="Gene3D" id="3.30.420.40">
    <property type="match status" value="2"/>
</dbReference>
<dbReference type="Proteomes" id="UP000520814">
    <property type="component" value="Unassembled WGS sequence"/>
</dbReference>
<dbReference type="EMBL" id="JACHGW010000011">
    <property type="protein sequence ID" value="MBB6053999.1"/>
    <property type="molecule type" value="Genomic_DNA"/>
</dbReference>
<dbReference type="InterPro" id="IPR000600">
    <property type="entry name" value="ROK"/>
</dbReference>
<comment type="similarity">
    <text evidence="1">Belongs to the ROK (NagC/XylR) family.</text>
</comment>
<keyword evidence="3" id="KW-1185">Reference proteome</keyword>
<keyword evidence="2" id="KW-0418">Kinase</keyword>
<organism evidence="2 3">
    <name type="scientific">Armatimonas rosea</name>
    <dbReference type="NCBI Taxonomy" id="685828"/>
    <lineage>
        <taxon>Bacteria</taxon>
        <taxon>Bacillati</taxon>
        <taxon>Armatimonadota</taxon>
        <taxon>Armatimonadia</taxon>
        <taxon>Armatimonadales</taxon>
        <taxon>Armatimonadaceae</taxon>
        <taxon>Armatimonas</taxon>
    </lineage>
</organism>
<dbReference type="AlphaFoldDB" id="A0A7W9SY45"/>
<proteinExistence type="inferred from homology"/>
<keyword evidence="2" id="KW-0808">Transferase</keyword>
<evidence type="ECO:0000313" key="2">
    <source>
        <dbReference type="EMBL" id="MBB6053999.1"/>
    </source>
</evidence>
<accession>A0A7W9SY45</accession>
<dbReference type="EC" id="2.7.1.63" evidence="2"/>
<comment type="caution">
    <text evidence="2">The sequence shown here is derived from an EMBL/GenBank/DDBJ whole genome shotgun (WGS) entry which is preliminary data.</text>
</comment>
<dbReference type="GO" id="GO:0047330">
    <property type="term" value="F:polyphosphate-glucose phosphotransferase activity"/>
    <property type="evidence" value="ECO:0007669"/>
    <property type="project" value="UniProtKB-EC"/>
</dbReference>
<dbReference type="NCBIfam" id="NF045942">
    <property type="entry name" value="PolPhglucPhase"/>
    <property type="match status" value="1"/>
</dbReference>
<evidence type="ECO:0000313" key="3">
    <source>
        <dbReference type="Proteomes" id="UP000520814"/>
    </source>
</evidence>
<dbReference type="CDD" id="cd24058">
    <property type="entry name" value="ASKHA_NBD_ROK_PPGK"/>
    <property type="match status" value="1"/>
</dbReference>
<name>A0A7W9SY45_ARMRO</name>